<keyword evidence="2" id="KW-1185">Reference proteome</keyword>
<name>A0A0C1TZQ4_9BACT</name>
<proteinExistence type="predicted"/>
<protein>
    <submittedName>
        <fullName evidence="1">Uncharacterized protein</fullName>
    </submittedName>
</protein>
<sequence length="233" mass="25001">MAATGGIYQLTESTTATWDGTDANRLKPITPDYDFVYGDDEYLTYTLPWPSFTFYRQAYTQITVDTNGNIWFGGARSGRGFNLASAGFGPVIAAWNDDLSSLYDGGVFIQHKAAPERVVIEWQTETYSDEGNGLPNSFTVTLYQDGKIRFGYGTFAAASATDAGSGISQDDGSHYLSVTNVIGSIPSLAGRYFYFNDVSQPLTFSLNIAFTGTGAGTITSTPTGIACNTNCSA</sequence>
<dbReference type="Proteomes" id="UP000031433">
    <property type="component" value="Unassembled WGS sequence"/>
</dbReference>
<evidence type="ECO:0000313" key="1">
    <source>
        <dbReference type="EMBL" id="KIE41110.1"/>
    </source>
</evidence>
<dbReference type="AlphaFoldDB" id="A0A0C1TZQ4"/>
<accession>A0A0C1TZQ4</accession>
<comment type="caution">
    <text evidence="1">The sequence shown here is derived from an EMBL/GenBank/DDBJ whole genome shotgun (WGS) entry which is preliminary data.</text>
</comment>
<reference evidence="1 2" key="1">
    <citation type="submission" date="2015-01" db="EMBL/GenBank/DDBJ databases">
        <title>Genome sequence of the anaerobic bacterium Geobacter soli GSS01, a dissimilatory Fe(III) reducer from soil.</title>
        <authorList>
            <person name="Yang G."/>
            <person name="Zhou S."/>
        </authorList>
    </citation>
    <scope>NUCLEOTIDE SEQUENCE [LARGE SCALE GENOMIC DNA]</scope>
    <source>
        <strain evidence="1 2">GSS01</strain>
    </source>
</reference>
<feature type="non-terminal residue" evidence="1">
    <location>
        <position position="233"/>
    </location>
</feature>
<evidence type="ECO:0000313" key="2">
    <source>
        <dbReference type="Proteomes" id="UP000031433"/>
    </source>
</evidence>
<dbReference type="EMBL" id="JXBL01000006">
    <property type="protein sequence ID" value="KIE41110.1"/>
    <property type="molecule type" value="Genomic_DNA"/>
</dbReference>
<organism evidence="1 2">
    <name type="scientific">Geobacter soli</name>
    <dbReference type="NCBI Taxonomy" id="1510391"/>
    <lineage>
        <taxon>Bacteria</taxon>
        <taxon>Pseudomonadati</taxon>
        <taxon>Thermodesulfobacteriota</taxon>
        <taxon>Desulfuromonadia</taxon>
        <taxon>Geobacterales</taxon>
        <taxon>Geobacteraceae</taxon>
        <taxon>Geobacter</taxon>
    </lineage>
</organism>
<gene>
    <name evidence="1" type="ORF">SE37_16540</name>
</gene>